<dbReference type="Gene3D" id="2.60.40.10">
    <property type="entry name" value="Immunoglobulins"/>
    <property type="match status" value="1"/>
</dbReference>
<evidence type="ECO:0000259" key="1">
    <source>
        <dbReference type="Pfam" id="PF23237"/>
    </source>
</evidence>
<dbReference type="AlphaFoldDB" id="A0A1M6EQY4"/>
<dbReference type="EMBL" id="FQYK01000004">
    <property type="protein sequence ID" value="SHI87709.1"/>
    <property type="molecule type" value="Genomic_DNA"/>
</dbReference>
<name>A0A1M6EQY4_9FLAO</name>
<evidence type="ECO:0000313" key="3">
    <source>
        <dbReference type="Proteomes" id="UP000184396"/>
    </source>
</evidence>
<accession>A0A1M6EQY4</accession>
<dbReference type="InterPro" id="IPR057078">
    <property type="entry name" value="HYR-4C"/>
</dbReference>
<protein>
    <submittedName>
        <fullName evidence="2">Gliding motility-associated C-terminal domain-containing protein</fullName>
    </submittedName>
</protein>
<organism evidence="2 3">
    <name type="scientific">Algibacter luteus</name>
    <dbReference type="NCBI Taxonomy" id="1178825"/>
    <lineage>
        <taxon>Bacteria</taxon>
        <taxon>Pseudomonadati</taxon>
        <taxon>Bacteroidota</taxon>
        <taxon>Flavobacteriia</taxon>
        <taxon>Flavobacteriales</taxon>
        <taxon>Flavobacteriaceae</taxon>
        <taxon>Algibacter</taxon>
    </lineage>
</organism>
<keyword evidence="3" id="KW-1185">Reference proteome</keyword>
<feature type="non-terminal residue" evidence="2">
    <location>
        <position position="1"/>
    </location>
</feature>
<reference evidence="2 3" key="1">
    <citation type="submission" date="2016-11" db="EMBL/GenBank/DDBJ databases">
        <authorList>
            <person name="Jaros S."/>
            <person name="Januszkiewicz K."/>
            <person name="Wedrychowicz H."/>
        </authorList>
    </citation>
    <scope>NUCLEOTIDE SEQUENCE [LARGE SCALE GENOMIC DNA]</scope>
    <source>
        <strain evidence="2 3">CGMCC 1.12213</strain>
    </source>
</reference>
<dbReference type="OrthoDB" id="599464at2"/>
<feature type="domain" description="HYR-like" evidence="1">
    <location>
        <begin position="11"/>
        <end position="80"/>
    </location>
</feature>
<dbReference type="Pfam" id="PF13585">
    <property type="entry name" value="CHU_C"/>
    <property type="match status" value="1"/>
</dbReference>
<evidence type="ECO:0000313" key="2">
    <source>
        <dbReference type="EMBL" id="SHI87709.1"/>
    </source>
</evidence>
<dbReference type="STRING" id="1178825.SAMN05216261_2103"/>
<dbReference type="Proteomes" id="UP000184396">
    <property type="component" value="Unassembled WGS sequence"/>
</dbReference>
<proteinExistence type="predicted"/>
<sequence length="695" mass="74406">TYTIDVTTAPVVPANAGSTVECIADAIQPAAPAVMDVCGNLLAPVITENADPVCEGDKIYTYTYTDCAGNESVYTYTYTVKDTIAPVLTLPANVTAECSDDLSTTNFGTASAVDNCDPNPVVTFTDVTTNGICSGNFTITRTWTATDACGNVASADQIISTIDTTAPEFDQTTLPTDIVVECDNIPEPEVLTATDNCGTATVSVNDLRTDGNCPGNYTIARTWTATDECGVIKTHVQTITVQDITPPTFNGTLPLPRIVVECDAIPAPETLTASDSCGSATVKVSDSRTNGNCTNNYTLARTWVATDECGLTSTYTQIIVVQDTTPPTFVESLPRDITVECDAIPEASTLTAIDNCGNATVSASDVRINGNCPSNYTINRTWIATDECGLTTTHTQVITVQDTTAPVPASSIIKELNVSCTEIPEIPVVEFTDNCSSNVIVEFDEVNTFDENVIADYQIIRTWTVRDACNNEEVYTQTLNVSLDEILTEVVAEDRCFFDGAINLDDYLPEDTFGGSWEIIEGNPIATVTGSIFDPTNLEAAYSLDFNPNTEGIQYVIRYTGFQDGCINITDVIMVIDAKCKVLPCGEKDISISTAITPNDDGFNESFDIEGIDLCGFVAEVKIFNRWGALVYESNDYTLGSIKSGSGAFGDWDGTSPKSSIGNNGKLPNGTYYYIINLRNSGLSPLTGPVYLGTK</sequence>
<dbReference type="Pfam" id="PF23237">
    <property type="entry name" value="HYR_4C"/>
    <property type="match status" value="1"/>
</dbReference>
<dbReference type="RefSeq" id="WP_143148111.1">
    <property type="nucleotide sequence ID" value="NZ_FQYK01000004.1"/>
</dbReference>
<dbReference type="eggNOG" id="COG2304">
    <property type="taxonomic scope" value="Bacteria"/>
</dbReference>
<dbReference type="InterPro" id="IPR013783">
    <property type="entry name" value="Ig-like_fold"/>
</dbReference>
<gene>
    <name evidence="2" type="ORF">SAMN05216261_2103</name>
</gene>